<feature type="transmembrane region" description="Helical" evidence="9">
    <location>
        <begin position="169"/>
        <end position="190"/>
    </location>
</feature>
<evidence type="ECO:0000256" key="1">
    <source>
        <dbReference type="ARBA" id="ARBA00004141"/>
    </source>
</evidence>
<keyword evidence="5 9" id="KW-0812">Transmembrane</keyword>
<dbReference type="Proteomes" id="UP001054889">
    <property type="component" value="Unassembled WGS sequence"/>
</dbReference>
<evidence type="ECO:0000256" key="3">
    <source>
        <dbReference type="ARBA" id="ARBA00022448"/>
    </source>
</evidence>
<comment type="caution">
    <text evidence="10">The sequence shown here is derived from an EMBL/GenBank/DDBJ whole genome shotgun (WGS) entry which is preliminary data.</text>
</comment>
<dbReference type="GO" id="GO:0016020">
    <property type="term" value="C:membrane"/>
    <property type="evidence" value="ECO:0007669"/>
    <property type="project" value="UniProtKB-SubCell"/>
</dbReference>
<dbReference type="AlphaFoldDB" id="A0AAV5CXD9"/>
<dbReference type="InterPro" id="IPR045262">
    <property type="entry name" value="STP/PLT_plant"/>
</dbReference>
<evidence type="ECO:0000256" key="2">
    <source>
        <dbReference type="ARBA" id="ARBA00010992"/>
    </source>
</evidence>
<keyword evidence="3" id="KW-0813">Transport</keyword>
<dbReference type="InterPro" id="IPR036259">
    <property type="entry name" value="MFS_trans_sf"/>
</dbReference>
<keyword evidence="7 9" id="KW-1133">Transmembrane helix</keyword>
<name>A0AAV5CXD9_ELECO</name>
<evidence type="ECO:0000256" key="8">
    <source>
        <dbReference type="ARBA" id="ARBA00023136"/>
    </source>
</evidence>
<dbReference type="GO" id="GO:0015144">
    <property type="term" value="F:carbohydrate transmembrane transporter activity"/>
    <property type="evidence" value="ECO:0007669"/>
    <property type="project" value="InterPro"/>
</dbReference>
<evidence type="ECO:0000256" key="9">
    <source>
        <dbReference type="SAM" id="Phobius"/>
    </source>
</evidence>
<accession>A0AAV5CXD9</accession>
<dbReference type="Gene3D" id="1.20.1250.20">
    <property type="entry name" value="MFS general substrate transporter like domains"/>
    <property type="match status" value="1"/>
</dbReference>
<keyword evidence="8 9" id="KW-0472">Membrane</keyword>
<evidence type="ECO:0000256" key="6">
    <source>
        <dbReference type="ARBA" id="ARBA00022847"/>
    </source>
</evidence>
<evidence type="ECO:0000256" key="7">
    <source>
        <dbReference type="ARBA" id="ARBA00022989"/>
    </source>
</evidence>
<sequence length="221" mass="24336">MKASSCMEMLAAMHRVLTFGICPLVFRTVGFGSNAALMGAVVLGAVKLGVPPALHRRHRPVRTTQGALHVHGGRRPVDHLLGRDRLDHGRTSRRGGDGEVVHAVAELVFTCLDSAGFGWSWGPLGWVVQSEIFPVEVRSAGQAMNASIGLGLSFVQTQSFLAMLCRFKYFTFAFYAAWVAVMTVFIALFLPETKGVPLESMSTVWACHWYWKRFVHAQNTC</sequence>
<dbReference type="PANTHER" id="PTHR23500">
    <property type="entry name" value="SOLUTE CARRIER FAMILY 2, FACILITATED GLUCOSE TRANSPORTER"/>
    <property type="match status" value="1"/>
</dbReference>
<protein>
    <recommendedName>
        <fullName evidence="12">Major facilitator superfamily (MFS) profile domain-containing protein</fullName>
    </recommendedName>
</protein>
<dbReference type="Pfam" id="PF00083">
    <property type="entry name" value="Sugar_tr"/>
    <property type="match status" value="1"/>
</dbReference>
<evidence type="ECO:0000313" key="11">
    <source>
        <dbReference type="Proteomes" id="UP001054889"/>
    </source>
</evidence>
<evidence type="ECO:0000256" key="5">
    <source>
        <dbReference type="ARBA" id="ARBA00022692"/>
    </source>
</evidence>
<evidence type="ECO:0008006" key="12">
    <source>
        <dbReference type="Google" id="ProtNLM"/>
    </source>
</evidence>
<keyword evidence="11" id="KW-1185">Reference proteome</keyword>
<keyword evidence="6" id="KW-0769">Symport</keyword>
<evidence type="ECO:0000313" key="10">
    <source>
        <dbReference type="EMBL" id="GJN02749.1"/>
    </source>
</evidence>
<dbReference type="EMBL" id="BQKI01000009">
    <property type="protein sequence ID" value="GJN02749.1"/>
    <property type="molecule type" value="Genomic_DNA"/>
</dbReference>
<comment type="subcellular location">
    <subcellularLocation>
        <location evidence="1">Membrane</location>
        <topology evidence="1">Multi-pass membrane protein</topology>
    </subcellularLocation>
</comment>
<dbReference type="InterPro" id="IPR005828">
    <property type="entry name" value="MFS_sugar_transport-like"/>
</dbReference>
<dbReference type="GO" id="GO:0015293">
    <property type="term" value="F:symporter activity"/>
    <property type="evidence" value="ECO:0007669"/>
    <property type="project" value="UniProtKB-KW"/>
</dbReference>
<dbReference type="InterPro" id="IPR003663">
    <property type="entry name" value="Sugar/inositol_transpt"/>
</dbReference>
<dbReference type="PANTHER" id="PTHR23500:SF73">
    <property type="entry name" value="SUGAR TRANSPORT PROTEIN MST1"/>
    <property type="match status" value="1"/>
</dbReference>
<keyword evidence="4" id="KW-0762">Sugar transport</keyword>
<evidence type="ECO:0000256" key="4">
    <source>
        <dbReference type="ARBA" id="ARBA00022597"/>
    </source>
</evidence>
<dbReference type="SUPFAM" id="SSF103473">
    <property type="entry name" value="MFS general substrate transporter"/>
    <property type="match status" value="1"/>
</dbReference>
<comment type="similarity">
    <text evidence="2">Belongs to the major facilitator superfamily. Sugar transporter (TC 2.A.1.1) family.</text>
</comment>
<gene>
    <name evidence="10" type="primary">ga20130</name>
    <name evidence="10" type="ORF">PR202_ga20130</name>
</gene>
<reference evidence="10" key="1">
    <citation type="journal article" date="2018" name="DNA Res.">
        <title>Multiple hybrid de novo genome assembly of finger millet, an orphan allotetraploid crop.</title>
        <authorList>
            <person name="Hatakeyama M."/>
            <person name="Aluri S."/>
            <person name="Balachadran M.T."/>
            <person name="Sivarajan S.R."/>
            <person name="Patrignani A."/>
            <person name="Gruter S."/>
            <person name="Poveda L."/>
            <person name="Shimizu-Inatsugi R."/>
            <person name="Baeten J."/>
            <person name="Francoijs K.J."/>
            <person name="Nataraja K.N."/>
            <person name="Reddy Y.A.N."/>
            <person name="Phadnis S."/>
            <person name="Ravikumar R.L."/>
            <person name="Schlapbach R."/>
            <person name="Sreeman S.M."/>
            <person name="Shimizu K.K."/>
        </authorList>
    </citation>
    <scope>NUCLEOTIDE SEQUENCE</scope>
</reference>
<dbReference type="PRINTS" id="PR00171">
    <property type="entry name" value="SUGRTRNSPORT"/>
</dbReference>
<reference evidence="10" key="2">
    <citation type="submission" date="2021-12" db="EMBL/GenBank/DDBJ databases">
        <title>Resequencing data analysis of finger millet.</title>
        <authorList>
            <person name="Hatakeyama M."/>
            <person name="Aluri S."/>
            <person name="Balachadran M.T."/>
            <person name="Sivarajan S.R."/>
            <person name="Poveda L."/>
            <person name="Shimizu-Inatsugi R."/>
            <person name="Schlapbach R."/>
            <person name="Sreeman S.M."/>
            <person name="Shimizu K.K."/>
        </authorList>
    </citation>
    <scope>NUCLEOTIDE SEQUENCE</scope>
</reference>
<proteinExistence type="inferred from homology"/>
<organism evidence="10 11">
    <name type="scientific">Eleusine coracana subsp. coracana</name>
    <dbReference type="NCBI Taxonomy" id="191504"/>
    <lineage>
        <taxon>Eukaryota</taxon>
        <taxon>Viridiplantae</taxon>
        <taxon>Streptophyta</taxon>
        <taxon>Embryophyta</taxon>
        <taxon>Tracheophyta</taxon>
        <taxon>Spermatophyta</taxon>
        <taxon>Magnoliopsida</taxon>
        <taxon>Liliopsida</taxon>
        <taxon>Poales</taxon>
        <taxon>Poaceae</taxon>
        <taxon>PACMAD clade</taxon>
        <taxon>Chloridoideae</taxon>
        <taxon>Cynodonteae</taxon>
        <taxon>Eleusininae</taxon>
        <taxon>Eleusine</taxon>
    </lineage>
</organism>